<feature type="compositionally biased region" description="Polar residues" evidence="1">
    <location>
        <begin position="146"/>
        <end position="155"/>
    </location>
</feature>
<feature type="region of interest" description="Disordered" evidence="1">
    <location>
        <begin position="143"/>
        <end position="222"/>
    </location>
</feature>
<dbReference type="GeneID" id="25915951"/>
<name>A0A0L0F774_9EUKA</name>
<dbReference type="EMBL" id="KQ247729">
    <property type="protein sequence ID" value="KNC72003.1"/>
    <property type="molecule type" value="Genomic_DNA"/>
</dbReference>
<feature type="compositionally biased region" description="Basic and acidic residues" evidence="1">
    <location>
        <begin position="1"/>
        <end position="20"/>
    </location>
</feature>
<feature type="compositionally biased region" description="Basic and acidic residues" evidence="1">
    <location>
        <begin position="172"/>
        <end position="204"/>
    </location>
</feature>
<feature type="compositionally biased region" description="Polar residues" evidence="1">
    <location>
        <begin position="22"/>
        <end position="33"/>
    </location>
</feature>
<dbReference type="Proteomes" id="UP000054560">
    <property type="component" value="Unassembled WGS sequence"/>
</dbReference>
<evidence type="ECO:0000313" key="2">
    <source>
        <dbReference type="EMBL" id="KNC72003.1"/>
    </source>
</evidence>
<dbReference type="RefSeq" id="XP_014145905.1">
    <property type="nucleotide sequence ID" value="XM_014290430.1"/>
</dbReference>
<reference evidence="2 3" key="1">
    <citation type="submission" date="2011-02" db="EMBL/GenBank/DDBJ databases">
        <title>The Genome Sequence of Sphaeroforma arctica JP610.</title>
        <authorList>
            <consortium name="The Broad Institute Genome Sequencing Platform"/>
            <person name="Russ C."/>
            <person name="Cuomo C."/>
            <person name="Young S.K."/>
            <person name="Zeng Q."/>
            <person name="Gargeya S."/>
            <person name="Alvarado L."/>
            <person name="Berlin A."/>
            <person name="Chapman S.B."/>
            <person name="Chen Z."/>
            <person name="Freedman E."/>
            <person name="Gellesch M."/>
            <person name="Goldberg J."/>
            <person name="Griggs A."/>
            <person name="Gujja S."/>
            <person name="Heilman E."/>
            <person name="Heiman D."/>
            <person name="Howarth C."/>
            <person name="Mehta T."/>
            <person name="Neiman D."/>
            <person name="Pearson M."/>
            <person name="Roberts A."/>
            <person name="Saif S."/>
            <person name="Shea T."/>
            <person name="Shenoy N."/>
            <person name="Sisk P."/>
            <person name="Stolte C."/>
            <person name="Sykes S."/>
            <person name="White J."/>
            <person name="Yandava C."/>
            <person name="Burger G."/>
            <person name="Gray M.W."/>
            <person name="Holland P.W.H."/>
            <person name="King N."/>
            <person name="Lang F.B.F."/>
            <person name="Roger A.J."/>
            <person name="Ruiz-Trillo I."/>
            <person name="Haas B."/>
            <person name="Nusbaum C."/>
            <person name="Birren B."/>
        </authorList>
    </citation>
    <scope>NUCLEOTIDE SEQUENCE [LARGE SCALE GENOMIC DNA]</scope>
    <source>
        <strain evidence="2 3">JP610</strain>
    </source>
</reference>
<proteinExistence type="predicted"/>
<organism evidence="2 3">
    <name type="scientific">Sphaeroforma arctica JP610</name>
    <dbReference type="NCBI Taxonomy" id="667725"/>
    <lineage>
        <taxon>Eukaryota</taxon>
        <taxon>Ichthyosporea</taxon>
        <taxon>Ichthyophonida</taxon>
        <taxon>Sphaeroforma</taxon>
    </lineage>
</organism>
<feature type="compositionally biased region" description="Basic residues" evidence="1">
    <location>
        <begin position="162"/>
        <end position="171"/>
    </location>
</feature>
<dbReference type="AlphaFoldDB" id="A0A0L0F774"/>
<evidence type="ECO:0000256" key="1">
    <source>
        <dbReference type="SAM" id="MobiDB-lite"/>
    </source>
</evidence>
<accession>A0A0L0F774</accession>
<gene>
    <name evidence="2" type="ORF">SARC_15447</name>
</gene>
<feature type="non-terminal residue" evidence="2">
    <location>
        <position position="1"/>
    </location>
</feature>
<feature type="region of interest" description="Disordered" evidence="1">
    <location>
        <begin position="1"/>
        <end position="79"/>
    </location>
</feature>
<evidence type="ECO:0000313" key="3">
    <source>
        <dbReference type="Proteomes" id="UP000054560"/>
    </source>
</evidence>
<sequence length="278" mass="29491">REENATDAHVDALTMLKHESTPLPSSANSTPSSPVRFGKNDGTNSGTNSGSHSSSKSSLGQKIRKFVRDRKGPSRASVDASVNANVNGTGVVKINGCTSFSNSVLVGSNTSNQLTGGVEENENGQHSSSVADFTAEFMRELATARGSASSAQQPAGKSEKKKEKKKSKKAKATSDIKGEKCDTKQEKCNNKPLRSDYTFDKYDRYNNPSNGATKSRAAGSSEVVNARGPRLVVAQADTKQTRGVERVTETNQKRVSGMSMKACISKHGSLSSAIQEIG</sequence>
<feature type="compositionally biased region" description="Low complexity" evidence="1">
    <location>
        <begin position="40"/>
        <end position="58"/>
    </location>
</feature>
<keyword evidence="3" id="KW-1185">Reference proteome</keyword>
<protein>
    <submittedName>
        <fullName evidence="2">Uncharacterized protein</fullName>
    </submittedName>
</protein>